<organism evidence="1">
    <name type="scientific">Timema bartmani</name>
    <dbReference type="NCBI Taxonomy" id="61472"/>
    <lineage>
        <taxon>Eukaryota</taxon>
        <taxon>Metazoa</taxon>
        <taxon>Ecdysozoa</taxon>
        <taxon>Arthropoda</taxon>
        <taxon>Hexapoda</taxon>
        <taxon>Insecta</taxon>
        <taxon>Pterygota</taxon>
        <taxon>Neoptera</taxon>
        <taxon>Polyneoptera</taxon>
        <taxon>Phasmatodea</taxon>
        <taxon>Timematodea</taxon>
        <taxon>Timematoidea</taxon>
        <taxon>Timematidae</taxon>
        <taxon>Timema</taxon>
    </lineage>
</organism>
<protein>
    <submittedName>
        <fullName evidence="1">Uncharacterized protein</fullName>
    </submittedName>
</protein>
<gene>
    <name evidence="1" type="ORF">TBIB3V08_LOCUS5994</name>
</gene>
<accession>A0A7R9EYZ6</accession>
<sequence>MCGARVILQGTDGYMPPCDHEETDIRLLIHLQDAPRNGCTNFMVRTVDMNVVVILLVTVSAKVDVVVGMDAERQVRPPLPQKVNVPQTRVVCHKIRSPPRLQPVGDLCTCGSLRVTPANLPRQRCSACRSRSPYYKSLAQEAPLPYYGYGSSFGGGYESFYSDVQQQQERVVEETIEEKELGSIGGSCGGGGGQQHSLSPADAVSLTLAYGLAQNAERAVREEGLLYGPRSIPKEGAIKKVISNIPEERLQSFDKQVVELRLPSGGYGCSRTRLEQEAQEALFAAQEEELENAVEGGGYPTGGRYISYLDLGYVPESGKNQQFITGPNIDHREDIYTGGDYGGEYIERYEGDYRGGYGGGEYSVIEQDGSYGQQESVGLREEEQYEQYEEGGEYVTSEEEESESSYNVIASSNSGGFHGGHGPFLHKLGRHRLGPTRANGPVCSTPTTEVTSWQRSFPPRRLDFTVFSAFCCVVWTC</sequence>
<proteinExistence type="predicted"/>
<dbReference type="AlphaFoldDB" id="A0A7R9EYZ6"/>
<reference evidence="1" key="1">
    <citation type="submission" date="2020-11" db="EMBL/GenBank/DDBJ databases">
        <authorList>
            <person name="Tran Van P."/>
        </authorList>
    </citation>
    <scope>NUCLEOTIDE SEQUENCE</scope>
</reference>
<evidence type="ECO:0000313" key="1">
    <source>
        <dbReference type="EMBL" id="CAD7443592.1"/>
    </source>
</evidence>
<dbReference type="EMBL" id="OD566222">
    <property type="protein sequence ID" value="CAD7443592.1"/>
    <property type="molecule type" value="Genomic_DNA"/>
</dbReference>
<name>A0A7R9EYZ6_9NEOP</name>